<reference evidence="4" key="1">
    <citation type="submission" date="2016-10" db="EMBL/GenBank/DDBJ databases">
        <authorList>
            <person name="de Groot N.N."/>
        </authorList>
    </citation>
    <scope>NUCLEOTIDE SEQUENCE [LARGE SCALE GENOMIC DNA]</scope>
    <source>
        <strain evidence="4">CGMCC 1.10697</strain>
    </source>
</reference>
<keyword evidence="4" id="KW-0378">Hydrolase</keyword>
<dbReference type="InterPro" id="IPR052897">
    <property type="entry name" value="Sec-Metab_Biosynth_Hydrolase"/>
</dbReference>
<sequence length="222" mass="23909">MATFVLIHGGGSTAWDWHRVSPLFESAGHHVVAVDLPIEDARSGLEEYVSVVTAAVGDRRDVIVVGHSLGGFTAPLVRDALQAEGLVYLAGMIPSPGEAFVDWWTNTGHHLEDVDADPAVTFFDDVPAALADGARSRGRDQKGEWMSSPWPGERHHPATTRAILATGDRFFPAPFMRRHISDRLGIEPIEIPGGHYAPLSQPNAVAAALLHFAGEITAQRDA</sequence>
<organism evidence="4 5">
    <name type="scientific">Nocardioides alpinus</name>
    <dbReference type="NCBI Taxonomy" id="748909"/>
    <lineage>
        <taxon>Bacteria</taxon>
        <taxon>Bacillati</taxon>
        <taxon>Actinomycetota</taxon>
        <taxon>Actinomycetes</taxon>
        <taxon>Propionibacteriales</taxon>
        <taxon>Nocardioidaceae</taxon>
        <taxon>Nocardioides</taxon>
    </lineage>
</organism>
<feature type="domain" description="AB hydrolase-1" evidence="2">
    <location>
        <begin position="4"/>
        <end position="208"/>
    </location>
</feature>
<dbReference type="Proteomes" id="UP000233565">
    <property type="component" value="Unassembled WGS sequence"/>
</dbReference>
<evidence type="ECO:0000313" key="4">
    <source>
        <dbReference type="EMBL" id="SFB46212.1"/>
    </source>
</evidence>
<feature type="compositionally biased region" description="Basic and acidic residues" evidence="1">
    <location>
        <begin position="134"/>
        <end position="143"/>
    </location>
</feature>
<dbReference type="STRING" id="748909.SAMN05192575_114117"/>
<dbReference type="InterPro" id="IPR029058">
    <property type="entry name" value="AB_hydrolase_fold"/>
</dbReference>
<dbReference type="Gene3D" id="3.40.50.1820">
    <property type="entry name" value="alpha/beta hydrolase"/>
    <property type="match status" value="1"/>
</dbReference>
<dbReference type="EMBL" id="PJBV01000015">
    <property type="protein sequence ID" value="PKH41275.1"/>
    <property type="molecule type" value="Genomic_DNA"/>
</dbReference>
<evidence type="ECO:0000259" key="2">
    <source>
        <dbReference type="Pfam" id="PF12697"/>
    </source>
</evidence>
<gene>
    <name evidence="3" type="ORF">CXG46_09275</name>
    <name evidence="4" type="ORF">SAMN05192575_114117</name>
</gene>
<dbReference type="PANTHER" id="PTHR37017:SF11">
    <property type="entry name" value="ESTERASE_LIPASE_THIOESTERASE DOMAIN-CONTAINING PROTEIN"/>
    <property type="match status" value="1"/>
</dbReference>
<dbReference type="Proteomes" id="UP000199113">
    <property type="component" value="Unassembled WGS sequence"/>
</dbReference>
<evidence type="ECO:0000256" key="1">
    <source>
        <dbReference type="SAM" id="MobiDB-lite"/>
    </source>
</evidence>
<accession>A0A1I1B8W1</accession>
<dbReference type="SUPFAM" id="SSF53474">
    <property type="entry name" value="alpha/beta-Hydrolases"/>
    <property type="match status" value="1"/>
</dbReference>
<dbReference type="PANTHER" id="PTHR37017">
    <property type="entry name" value="AB HYDROLASE-1 DOMAIN-CONTAINING PROTEIN-RELATED"/>
    <property type="match status" value="1"/>
</dbReference>
<dbReference type="GO" id="GO:0016787">
    <property type="term" value="F:hydrolase activity"/>
    <property type="evidence" value="ECO:0007669"/>
    <property type="project" value="UniProtKB-KW"/>
</dbReference>
<dbReference type="AlphaFoldDB" id="A0A1I1B8W1"/>
<evidence type="ECO:0000313" key="5">
    <source>
        <dbReference type="Proteomes" id="UP000199113"/>
    </source>
</evidence>
<dbReference type="EMBL" id="FOKC01000014">
    <property type="protein sequence ID" value="SFB46212.1"/>
    <property type="molecule type" value="Genomic_DNA"/>
</dbReference>
<evidence type="ECO:0000313" key="3">
    <source>
        <dbReference type="EMBL" id="PKH41275.1"/>
    </source>
</evidence>
<proteinExistence type="predicted"/>
<name>A0A1I1B8W1_9ACTN</name>
<dbReference type="Pfam" id="PF12697">
    <property type="entry name" value="Abhydrolase_6"/>
    <property type="match status" value="1"/>
</dbReference>
<keyword evidence="6" id="KW-1185">Reference proteome</keyword>
<feature type="region of interest" description="Disordered" evidence="1">
    <location>
        <begin position="133"/>
        <end position="156"/>
    </location>
</feature>
<dbReference type="OrthoDB" id="9773549at2"/>
<dbReference type="RefSeq" id="WP_091201636.1">
    <property type="nucleotide sequence ID" value="NZ_FOKC01000014.1"/>
</dbReference>
<dbReference type="InterPro" id="IPR000073">
    <property type="entry name" value="AB_hydrolase_1"/>
</dbReference>
<evidence type="ECO:0000313" key="6">
    <source>
        <dbReference type="Proteomes" id="UP000233565"/>
    </source>
</evidence>
<protein>
    <submittedName>
        <fullName evidence="3 4">Alpha/beta hydrolase</fullName>
    </submittedName>
</protein>
<reference evidence="3 6" key="2">
    <citation type="submission" date="2017-12" db="EMBL/GenBank/DDBJ databases">
        <title>Pharmacopeia of the Arctic Ocean.</title>
        <authorList>
            <person name="Collins E."/>
            <person name="Ducluzeau A.-L."/>
        </authorList>
    </citation>
    <scope>NUCLEOTIDE SEQUENCE [LARGE SCALE GENOMIC DNA]</scope>
    <source>
        <strain evidence="3 6">DSM 23325</strain>
    </source>
</reference>